<keyword evidence="2" id="KW-0560">Oxidoreductase</keyword>
<keyword evidence="5" id="KW-1185">Reference proteome</keyword>
<feature type="region of interest" description="Disordered" evidence="3">
    <location>
        <begin position="121"/>
        <end position="164"/>
    </location>
</feature>
<dbReference type="GO" id="GO:0005737">
    <property type="term" value="C:cytoplasm"/>
    <property type="evidence" value="ECO:0007669"/>
    <property type="project" value="TreeGrafter"/>
</dbReference>
<evidence type="ECO:0000256" key="2">
    <source>
        <dbReference type="ARBA" id="ARBA00023002"/>
    </source>
</evidence>
<dbReference type="GO" id="GO:0016491">
    <property type="term" value="F:oxidoreductase activity"/>
    <property type="evidence" value="ECO:0007669"/>
    <property type="project" value="UniProtKB-KW"/>
</dbReference>
<reference evidence="5" key="1">
    <citation type="journal article" date="2019" name="Gigascience">
        <title>De novo genome assembly of the endangered Acer yangbiense, a plant species with extremely small populations endemic to Yunnan Province, China.</title>
        <authorList>
            <person name="Yang J."/>
            <person name="Wariss H.M."/>
            <person name="Tao L."/>
            <person name="Zhang R."/>
            <person name="Yun Q."/>
            <person name="Hollingsworth P."/>
            <person name="Dao Z."/>
            <person name="Luo G."/>
            <person name="Guo H."/>
            <person name="Ma Y."/>
            <person name="Sun W."/>
        </authorList>
    </citation>
    <scope>NUCLEOTIDE SEQUENCE [LARGE SCALE GENOMIC DNA]</scope>
    <source>
        <strain evidence="5">cv. br00</strain>
    </source>
</reference>
<dbReference type="Proteomes" id="UP000326939">
    <property type="component" value="Chromosome 14"/>
</dbReference>
<dbReference type="EMBL" id="VDCV01000014">
    <property type="protein sequence ID" value="KAB5527576.1"/>
    <property type="molecule type" value="Genomic_DNA"/>
</dbReference>
<dbReference type="InterPro" id="IPR036812">
    <property type="entry name" value="NAD(P)_OxRdtase_dom_sf"/>
</dbReference>
<protein>
    <submittedName>
        <fullName evidence="4">Uncharacterized protein</fullName>
    </submittedName>
</protein>
<name>A0A5N5K988_9ROSI</name>
<accession>A0A5N5K988</accession>
<evidence type="ECO:0000313" key="5">
    <source>
        <dbReference type="Proteomes" id="UP000326939"/>
    </source>
</evidence>
<dbReference type="PANTHER" id="PTHR43625">
    <property type="entry name" value="AFLATOXIN B1 ALDEHYDE REDUCTASE"/>
    <property type="match status" value="1"/>
</dbReference>
<comment type="caution">
    <text evidence="4">The sequence shown here is derived from an EMBL/GenBank/DDBJ whole genome shotgun (WGS) entry which is preliminary data.</text>
</comment>
<gene>
    <name evidence="4" type="ORF">DKX38_021423</name>
</gene>
<evidence type="ECO:0000256" key="1">
    <source>
        <dbReference type="ARBA" id="ARBA00022857"/>
    </source>
</evidence>
<dbReference type="SUPFAM" id="SSF51430">
    <property type="entry name" value="NAD(P)-linked oxidoreductase"/>
    <property type="match status" value="1"/>
</dbReference>
<dbReference type="PANTHER" id="PTHR43625:SF40">
    <property type="entry name" value="ALDO-KETO REDUCTASE YAKC [NADP(+)]"/>
    <property type="match status" value="1"/>
</dbReference>
<proteinExistence type="predicted"/>
<sequence>MKSKPYKGKRPDLKCTHCHNLGHTIGRCWALHPELKPDFDKEKGPQRGYDKRAHAHAHAAACTTGKLCQNDATNFSTNPAALLSDFATYLKEKGDTSSGDSSTSDSTALLGKFAAPAVIENSPALPMSSNEETVSPIDSESANSNDSNSGDSTSPPTADNALPADILPSISDVQGTIIANCDNDIRNEQTTSDDQKQCTPSQLALAWVHHQGDGACPIPGTTKIENFNQNFFVYIQDFRNSPPFILESYMKAWCHVCYLAADCGFQMPLKCSEIMEVCTPSKVNKCLCYLIQLCYKKVVFLSSIVICNFTKYNLFERAICDHELIEG</sequence>
<evidence type="ECO:0000256" key="3">
    <source>
        <dbReference type="SAM" id="MobiDB-lite"/>
    </source>
</evidence>
<dbReference type="Gene3D" id="3.20.20.100">
    <property type="entry name" value="NADP-dependent oxidoreductase domain"/>
    <property type="match status" value="1"/>
</dbReference>
<organism evidence="4 5">
    <name type="scientific">Salix brachista</name>
    <dbReference type="NCBI Taxonomy" id="2182728"/>
    <lineage>
        <taxon>Eukaryota</taxon>
        <taxon>Viridiplantae</taxon>
        <taxon>Streptophyta</taxon>
        <taxon>Embryophyta</taxon>
        <taxon>Tracheophyta</taxon>
        <taxon>Spermatophyta</taxon>
        <taxon>Magnoliopsida</taxon>
        <taxon>eudicotyledons</taxon>
        <taxon>Gunneridae</taxon>
        <taxon>Pentapetalae</taxon>
        <taxon>rosids</taxon>
        <taxon>fabids</taxon>
        <taxon>Malpighiales</taxon>
        <taxon>Salicaceae</taxon>
        <taxon>Saliceae</taxon>
        <taxon>Salix</taxon>
    </lineage>
</organism>
<feature type="compositionally biased region" description="Low complexity" evidence="3">
    <location>
        <begin position="138"/>
        <end position="154"/>
    </location>
</feature>
<evidence type="ECO:0000313" key="4">
    <source>
        <dbReference type="EMBL" id="KAB5527576.1"/>
    </source>
</evidence>
<dbReference type="InterPro" id="IPR050791">
    <property type="entry name" value="Aldo-Keto_reductase"/>
</dbReference>
<dbReference type="AlphaFoldDB" id="A0A5N5K988"/>
<keyword evidence="1" id="KW-0521">NADP</keyword>